<evidence type="ECO:0000313" key="7">
    <source>
        <dbReference type="Proteomes" id="UP000383932"/>
    </source>
</evidence>
<dbReference type="PROSITE" id="PS50082">
    <property type="entry name" value="WD_REPEATS_2"/>
    <property type="match status" value="11"/>
</dbReference>
<feature type="repeat" description="WD" evidence="3">
    <location>
        <begin position="825"/>
        <end position="866"/>
    </location>
</feature>
<dbReference type="InterPro" id="IPR036322">
    <property type="entry name" value="WD40_repeat_dom_sf"/>
</dbReference>
<dbReference type="Gene3D" id="2.130.10.10">
    <property type="entry name" value="YVTN repeat-like/Quinoprotein amine dehydrogenase"/>
    <property type="match status" value="6"/>
</dbReference>
<feature type="repeat" description="WD" evidence="3">
    <location>
        <begin position="1007"/>
        <end position="1038"/>
    </location>
</feature>
<keyword evidence="1 3" id="KW-0853">WD repeat</keyword>
<dbReference type="Pfam" id="PF00400">
    <property type="entry name" value="WD40"/>
    <property type="match status" value="12"/>
</dbReference>
<dbReference type="PROSITE" id="PS50837">
    <property type="entry name" value="NACHT"/>
    <property type="match status" value="1"/>
</dbReference>
<evidence type="ECO:0000313" key="6">
    <source>
        <dbReference type="EMBL" id="KAB5589918.1"/>
    </source>
</evidence>
<dbReference type="PANTHER" id="PTHR22847">
    <property type="entry name" value="WD40 REPEAT PROTEIN"/>
    <property type="match status" value="1"/>
</dbReference>
<proteinExistence type="predicted"/>
<dbReference type="GO" id="GO:1990234">
    <property type="term" value="C:transferase complex"/>
    <property type="evidence" value="ECO:0007669"/>
    <property type="project" value="UniProtKB-ARBA"/>
</dbReference>
<dbReference type="PANTHER" id="PTHR22847:SF637">
    <property type="entry name" value="WD REPEAT DOMAIN 5B"/>
    <property type="match status" value="1"/>
</dbReference>
<dbReference type="GO" id="GO:0005634">
    <property type="term" value="C:nucleus"/>
    <property type="evidence" value="ECO:0007669"/>
    <property type="project" value="TreeGrafter"/>
</dbReference>
<dbReference type="InterPro" id="IPR007111">
    <property type="entry name" value="NACHT_NTPase"/>
</dbReference>
<comment type="caution">
    <text evidence="6">The sequence shown here is derived from an EMBL/GenBank/DDBJ whole genome shotgun (WGS) entry which is preliminary data.</text>
</comment>
<dbReference type="Gene3D" id="3.40.50.300">
    <property type="entry name" value="P-loop containing nucleotide triphosphate hydrolases"/>
    <property type="match status" value="1"/>
</dbReference>
<accession>A0A5N5QEN6</accession>
<dbReference type="EMBL" id="SSOP01000216">
    <property type="protein sequence ID" value="KAB5589918.1"/>
    <property type="molecule type" value="Genomic_DNA"/>
</dbReference>
<reference evidence="6 7" key="1">
    <citation type="journal article" date="2019" name="Fungal Biol. Biotechnol.">
        <title>Draft genome sequence of fastidious pathogen Ceratobasidium theobromae, which causes vascular-streak dieback in Theobroma cacao.</title>
        <authorList>
            <person name="Ali S.S."/>
            <person name="Asman A."/>
            <person name="Shao J."/>
            <person name="Firmansyah A.P."/>
            <person name="Susilo A.W."/>
            <person name="Rosmana A."/>
            <person name="McMahon P."/>
            <person name="Junaid M."/>
            <person name="Guest D."/>
            <person name="Kheng T.Y."/>
            <person name="Meinhardt L.W."/>
            <person name="Bailey B.A."/>
        </authorList>
    </citation>
    <scope>NUCLEOTIDE SEQUENCE [LARGE SCALE GENOMIC DNA]</scope>
    <source>
        <strain evidence="6 7">CT2</strain>
    </source>
</reference>
<feature type="repeat" description="WD" evidence="3">
    <location>
        <begin position="1292"/>
        <end position="1334"/>
    </location>
</feature>
<evidence type="ECO:0000259" key="5">
    <source>
        <dbReference type="PROSITE" id="PS50837"/>
    </source>
</evidence>
<organism evidence="6 7">
    <name type="scientific">Ceratobasidium theobromae</name>
    <dbReference type="NCBI Taxonomy" id="1582974"/>
    <lineage>
        <taxon>Eukaryota</taxon>
        <taxon>Fungi</taxon>
        <taxon>Dikarya</taxon>
        <taxon>Basidiomycota</taxon>
        <taxon>Agaricomycotina</taxon>
        <taxon>Agaricomycetes</taxon>
        <taxon>Cantharellales</taxon>
        <taxon>Ceratobasidiaceae</taxon>
        <taxon>Ceratobasidium</taxon>
    </lineage>
</organism>
<feature type="domain" description="NACHT" evidence="5">
    <location>
        <begin position="247"/>
        <end position="403"/>
    </location>
</feature>
<dbReference type="InterPro" id="IPR001680">
    <property type="entry name" value="WD40_rpt"/>
</dbReference>
<dbReference type="InterPro" id="IPR015943">
    <property type="entry name" value="WD40/YVTN_repeat-like_dom_sf"/>
</dbReference>
<dbReference type="CDD" id="cd00200">
    <property type="entry name" value="WD40"/>
    <property type="match status" value="2"/>
</dbReference>
<dbReference type="SMART" id="SM00320">
    <property type="entry name" value="WD40"/>
    <property type="match status" value="13"/>
</dbReference>
<dbReference type="SUPFAM" id="SSF50978">
    <property type="entry name" value="WD40 repeat-like"/>
    <property type="match status" value="2"/>
</dbReference>
<name>A0A5N5QEN6_9AGAM</name>
<dbReference type="InterPro" id="IPR019775">
    <property type="entry name" value="WD40_repeat_CS"/>
</dbReference>
<evidence type="ECO:0000256" key="3">
    <source>
        <dbReference type="PROSITE-ProRule" id="PRU00221"/>
    </source>
</evidence>
<dbReference type="PRINTS" id="PR00320">
    <property type="entry name" value="GPROTEINBRPT"/>
</dbReference>
<feature type="repeat" description="WD" evidence="3">
    <location>
        <begin position="1124"/>
        <end position="1165"/>
    </location>
</feature>
<dbReference type="InterPro" id="IPR056884">
    <property type="entry name" value="NPHP3-like_N"/>
</dbReference>
<dbReference type="OrthoDB" id="674604at2759"/>
<feature type="repeat" description="WD" evidence="3">
    <location>
        <begin position="910"/>
        <end position="951"/>
    </location>
</feature>
<dbReference type="SUPFAM" id="SSF52540">
    <property type="entry name" value="P-loop containing nucleoside triphosphate hydrolases"/>
    <property type="match status" value="1"/>
</dbReference>
<dbReference type="PROSITE" id="PS00678">
    <property type="entry name" value="WD_REPEATS_1"/>
    <property type="match status" value="5"/>
</dbReference>
<dbReference type="InterPro" id="IPR020472">
    <property type="entry name" value="WD40_PAC1"/>
</dbReference>
<gene>
    <name evidence="6" type="ORF">CTheo_6641</name>
</gene>
<feature type="repeat" description="WD" evidence="3">
    <location>
        <begin position="868"/>
        <end position="909"/>
    </location>
</feature>
<feature type="region of interest" description="Disordered" evidence="4">
    <location>
        <begin position="12"/>
        <end position="69"/>
    </location>
</feature>
<dbReference type="Proteomes" id="UP000383932">
    <property type="component" value="Unassembled WGS sequence"/>
</dbReference>
<evidence type="ECO:0000256" key="4">
    <source>
        <dbReference type="SAM" id="MobiDB-lite"/>
    </source>
</evidence>
<feature type="repeat" description="WD" evidence="3">
    <location>
        <begin position="1081"/>
        <end position="1122"/>
    </location>
</feature>
<evidence type="ECO:0000256" key="1">
    <source>
        <dbReference type="ARBA" id="ARBA00022574"/>
    </source>
</evidence>
<dbReference type="Pfam" id="PF24883">
    <property type="entry name" value="NPHP3_N"/>
    <property type="match status" value="1"/>
</dbReference>
<feature type="repeat" description="WD" evidence="3">
    <location>
        <begin position="1210"/>
        <end position="1251"/>
    </location>
</feature>
<evidence type="ECO:0000256" key="2">
    <source>
        <dbReference type="ARBA" id="ARBA00022737"/>
    </source>
</evidence>
<feature type="repeat" description="WD" evidence="3">
    <location>
        <begin position="1167"/>
        <end position="1208"/>
    </location>
</feature>
<keyword evidence="7" id="KW-1185">Reference proteome</keyword>
<dbReference type="PROSITE" id="PS50294">
    <property type="entry name" value="WD_REPEATS_REGION"/>
    <property type="match status" value="9"/>
</dbReference>
<dbReference type="InterPro" id="IPR027417">
    <property type="entry name" value="P-loop_NTPase"/>
</dbReference>
<sequence>MKRRAKYWFHRATSRLKPPIDNTPPGLGAQPAAANSVIKHPSEPVANTNPSSSGSRHDTPTHSHHTAGQKWTGLKAIVKLLEKGTESFGPLKSAFSDLVECVDIFEAAARGREDYQQLGQELDGLLRELGSYFDSPIPPTMTESINQISNELQVIVDHVVAKRRRGTLKRILETEEDAQGVMNSYRKIQSLLQRLGEIRLERLGPVQEAWFNSNQAMSQGRRRCTPGTRDGVMEELRTWLQDEEREAIFWLNGMAGTGKTTIAQTLCAELHNSQQLGASFFCARMLPRCRDVNLIIPTISYQLARYSAEFRSALSEVLQENFDSQHQDIGEQFGKLIANPLNAVSAKLLSNLVVVIDALDECEGDDGVREVLQVLLAHTQGLPLKVLITSRPEPAIRDQMTRRIGERARFELYLHNLDEKAVQKDIRTYLNDELKHMPTPLTAAQLDTLARHSGTLFIYAATVVRYVSAGNFSKNPERRLEVILDTSATSKSKDKVIDALYTTILSAAFGDPELEEWDENDMSDVLHTVVCAQEPLPVHTIAGLFGMNPKRVSDALHPLWSLLNVPETGGITTLHASFSDFLFTRERSGSFYCDKERRHALFARTCFEKLQAVDPPFNLCALESSYLFDKDIPDLSERVDKAISPELFYASCYWAAHLKQGSAQDSQDLHEFISERLLLWMEILNLKKSIDLGPGILSQLLHWTANHCKDETRHLVQDAYNFVTAFANRPISLSTPHIYISALPLWPPDAPVSKHYTQHMRGLIQVKGDAVTRGKSALLAKWPVGSITLSLAVSPDGSRIVASSYKHESFTILDAHNGKKILGPLEGHTSTVASVAYSPSGAYIVSGSWDSTIYIWDARTGQVAVGPLEGHAGDVHSVVYSPDGTRIASGSRDKTVRLWDASTGGMERVLKGHSDQVSSVAYSPDGARIASGSHDQMIRIWDPDTSQMTLGPLQGHTNIINSVGYSPDSLRVVSCSFDCTIIVWDACTGQTLLGPLQRDSMTIPLQVVYSPDGTRLACATTEGNICLWDAHTGQEVSRPFEGHTHFVNSLTYSPDGTRIISGSNDETICNWDAHAGRVGELKGLEDSIYSVALSPEGTRIVAGAFEPSICVWDARDGRRILGPLVGHTASVLSVTFSPDGSHIASGSADTSIIIWDSRSGQLVAGPLCEHQSATNSIAYSPDGAHIASGSSDHTVCIWDALGGKLVLDPLKGHTETINCVVYSPSGSHVASCANDATVRIWDSSTGSIVRVIEAHESMVVSLAYSPDGAQIASCSGSARIWNAMTGELELSIQETSNPIWAVTFAPSGTHISGSTGTDGTIRIWDTRTGKQVGRALYGHKDVVPSVVYSLDGTGQFEYGPLITSMMMQLGN</sequence>
<feature type="repeat" description="WD" evidence="3">
    <location>
        <begin position="1040"/>
        <end position="1072"/>
    </location>
</feature>
<feature type="compositionally biased region" description="Polar residues" evidence="4">
    <location>
        <begin position="45"/>
        <end position="54"/>
    </location>
</feature>
<feature type="repeat" description="WD" evidence="3">
    <location>
        <begin position="953"/>
        <end position="994"/>
    </location>
</feature>
<keyword evidence="2" id="KW-0677">Repeat</keyword>
<protein>
    <submittedName>
        <fullName evidence="6">Vegetative incompatibility protein HET-E-1</fullName>
    </submittedName>
</protein>